<proteinExistence type="predicted"/>
<name>A0A183UR60_TOXCA</name>
<dbReference type="Pfam" id="PF24940">
    <property type="entry name" value="Fn3_Dep-1_5th"/>
    <property type="match status" value="1"/>
</dbReference>
<feature type="signal peptide" evidence="2">
    <location>
        <begin position="1"/>
        <end position="42"/>
    </location>
</feature>
<dbReference type="PANTHER" id="PTHR46957">
    <property type="entry name" value="CYTOKINE RECEPTOR"/>
    <property type="match status" value="1"/>
</dbReference>
<dbReference type="Pfam" id="PF00041">
    <property type="entry name" value="fn3"/>
    <property type="match status" value="1"/>
</dbReference>
<feature type="compositionally biased region" description="Basic and acidic residues" evidence="1">
    <location>
        <begin position="547"/>
        <end position="572"/>
    </location>
</feature>
<dbReference type="Gene3D" id="2.60.40.10">
    <property type="entry name" value="Immunoglobulins"/>
    <property type="match status" value="2"/>
</dbReference>
<evidence type="ECO:0000256" key="1">
    <source>
        <dbReference type="SAM" id="MobiDB-lite"/>
    </source>
</evidence>
<reference evidence="4 5" key="2">
    <citation type="submission" date="2018-11" db="EMBL/GenBank/DDBJ databases">
        <authorList>
            <consortium name="Pathogen Informatics"/>
        </authorList>
    </citation>
    <scope>NUCLEOTIDE SEQUENCE [LARGE SCALE GENOMIC DNA]</scope>
</reference>
<dbReference type="InterPro" id="IPR050713">
    <property type="entry name" value="RTP_Phos/Ushers"/>
</dbReference>
<dbReference type="AlphaFoldDB" id="A0A183UR60"/>
<dbReference type="CDD" id="cd00063">
    <property type="entry name" value="FN3"/>
    <property type="match status" value="2"/>
</dbReference>
<reference evidence="6" key="1">
    <citation type="submission" date="2016-06" db="UniProtKB">
        <authorList>
            <consortium name="WormBaseParasite"/>
        </authorList>
    </citation>
    <scope>IDENTIFICATION</scope>
</reference>
<dbReference type="Proteomes" id="UP000050794">
    <property type="component" value="Unassembled WGS sequence"/>
</dbReference>
<feature type="domain" description="Fibronectin type-III" evidence="3">
    <location>
        <begin position="311"/>
        <end position="403"/>
    </location>
</feature>
<keyword evidence="2" id="KW-0732">Signal</keyword>
<evidence type="ECO:0000259" key="3">
    <source>
        <dbReference type="PROSITE" id="PS50853"/>
    </source>
</evidence>
<dbReference type="PROSITE" id="PS50853">
    <property type="entry name" value="FN3"/>
    <property type="match status" value="2"/>
</dbReference>
<dbReference type="InterPro" id="IPR056968">
    <property type="entry name" value="Fn3_Dep-1_2nd"/>
</dbReference>
<dbReference type="InterPro" id="IPR036116">
    <property type="entry name" value="FN3_sf"/>
</dbReference>
<dbReference type="InterPro" id="IPR057482">
    <property type="entry name" value="Fn3_Dep-1_3rd"/>
</dbReference>
<feature type="domain" description="Fibronectin type-III" evidence="3">
    <location>
        <begin position="721"/>
        <end position="828"/>
    </location>
</feature>
<dbReference type="SUPFAM" id="SSF49265">
    <property type="entry name" value="Fibronectin type III"/>
    <property type="match status" value="2"/>
</dbReference>
<evidence type="ECO:0000313" key="6">
    <source>
        <dbReference type="WBParaSite" id="TCNE_0001098001-mRNA-1"/>
    </source>
</evidence>
<gene>
    <name evidence="4" type="ORF">TCNE_LOCUS10980</name>
</gene>
<feature type="chain" id="PRO_5044553342" evidence="2">
    <location>
        <begin position="43"/>
        <end position="1064"/>
    </location>
</feature>
<organism evidence="5 6">
    <name type="scientific">Toxocara canis</name>
    <name type="common">Canine roundworm</name>
    <dbReference type="NCBI Taxonomy" id="6265"/>
    <lineage>
        <taxon>Eukaryota</taxon>
        <taxon>Metazoa</taxon>
        <taxon>Ecdysozoa</taxon>
        <taxon>Nematoda</taxon>
        <taxon>Chromadorea</taxon>
        <taxon>Rhabditida</taxon>
        <taxon>Spirurina</taxon>
        <taxon>Ascaridomorpha</taxon>
        <taxon>Ascaridoidea</taxon>
        <taxon>Toxocaridae</taxon>
        <taxon>Toxocara</taxon>
    </lineage>
</organism>
<dbReference type="GO" id="GO:0016020">
    <property type="term" value="C:membrane"/>
    <property type="evidence" value="ECO:0007669"/>
    <property type="project" value="UniProtKB-SubCell"/>
</dbReference>
<dbReference type="InterPro" id="IPR003961">
    <property type="entry name" value="FN3_dom"/>
</dbReference>
<dbReference type="InterPro" id="IPR013783">
    <property type="entry name" value="Ig-like_fold"/>
</dbReference>
<dbReference type="Pfam" id="PF25300">
    <property type="entry name" value="Fn3_Dep-1_3rd"/>
    <property type="match status" value="1"/>
</dbReference>
<dbReference type="EMBL" id="UYWY01020686">
    <property type="protein sequence ID" value="VDM42301.1"/>
    <property type="molecule type" value="Genomic_DNA"/>
</dbReference>
<dbReference type="WBParaSite" id="TCNE_0001098001-mRNA-1">
    <property type="protein sequence ID" value="TCNE_0001098001-mRNA-1"/>
    <property type="gene ID" value="TCNE_0001098001"/>
</dbReference>
<dbReference type="InterPro" id="IPR056967">
    <property type="entry name" value="Fn3_Dep-1_1st"/>
</dbReference>
<dbReference type="Pfam" id="PF24950">
    <property type="entry name" value="Fn3_Dep-1_6th"/>
    <property type="match status" value="1"/>
</dbReference>
<evidence type="ECO:0000256" key="2">
    <source>
        <dbReference type="SAM" id="SignalP"/>
    </source>
</evidence>
<dbReference type="InterPro" id="IPR056970">
    <property type="entry name" value="Fn3_Dep-1_4th"/>
</dbReference>
<accession>A0A183UR60</accession>
<dbReference type="Pfam" id="PF24943">
    <property type="entry name" value="Fn3_Dep-1_2nd"/>
    <property type="match status" value="1"/>
</dbReference>
<dbReference type="InterPro" id="IPR056966">
    <property type="entry name" value="Fn3_Dep-1_5th"/>
</dbReference>
<dbReference type="Pfam" id="PF24942">
    <property type="entry name" value="Fn3_Dep-1_1st"/>
    <property type="match status" value="1"/>
</dbReference>
<sequence length="1064" mass="118657">MGPHSSLSGRCVHRVTLPLRIHCVRLIPLILMLRLAAMDAAAATSLPKTGTTTSGAKDLTDIKSSLSPWRLSVFSNEHVRTGRLERDTNRTSTVFPPLTASLKSLSEVSSRLLHDLPLNEFAIEKDVTDPCSLLNVYLPRKRSSRFRQYIAKVVDISPNVEHAEKDVNRTFVASRPDLTVINMHGLHPGHQYSISVIGRRDGESELIKEESVIMDPIAPDFGSRNATILSSHTNITLRALKPERAIQDTFRISYAQLDPVKYFPKLDVHDIMEQHHIEIYLGNLYPGHDYNVSITSLINEIEGKPWTEPLSPENVTVVDVNASCAQVAWTMPSRSGADRFSITYGPENGDAKTNKLDLPLQTAVDVCGNLQPGVTFLFTVIAKKHHEQSEPSTVSYTLKPKPPENLRIIVDYLKRKFRLTMDVPSEVESKIDECHVSIVTEGFDTIERKVGIEDARSTVLPRKCSLFIDLHPGRRYEISAVTTSGGATSNKLSKSFALQPAFDMKAFGLSLQEESGGLQLEWPNNELIRARLADIWQNIVGNDSSLHMRVDPQSRTSHWKEQSKQFESKPSDNEPVVVPNLRRGSCYKVQIYTVTKSGIVSAQRFEEMHRMSAPSVNVTTEEIAKTTAVFRIALDTVDNVDLDECSISLIVLDMHGTSIYEGTVRLSKQPARVPLHGLRPYHKYAINAQIICGKSVEHTCAPKTRTMEQVTFETRQGRPGPVQNLTVRALNPYSVQLLWFPPALANGVITHYIVGIHPVDETDRDWLVNVGASPAHMDHTVDAIVDNLIGGLKYRMDVRAVTEAGEGDISAASDAVFVEMPILRTPPRPTARIEILRNTVRSTDVTVRYSTAMFSTKHGLLSKYAVIVSEVTGDERMNENRIFEHYNKTATWGQVQRFDVWPPYVAIESPIEPVRKFFPSRGLQLACYPLGHLSLKASSLSRTQVIGVDSTCEDIDVEAVCNGPLKAGTAYRFKLRIYTAPNLWTDSDFSELVVTDYVIVSSVANVFVDEPQPAEVVPNFTMVVRHAGLSKKRNVGVPLILLFMRHYGMCVIRIACSEKNLSCM</sequence>
<dbReference type="PANTHER" id="PTHR46957:SF3">
    <property type="entry name" value="CYTOKINE RECEPTOR"/>
    <property type="match status" value="1"/>
</dbReference>
<dbReference type="InterPro" id="IPR056969">
    <property type="entry name" value="Fn3_Dep-1_6th"/>
</dbReference>
<dbReference type="SMART" id="SM00060">
    <property type="entry name" value="FN3"/>
    <property type="match status" value="5"/>
</dbReference>
<protein>
    <submittedName>
        <fullName evidence="6">Protein-tyrosine-phosphatase</fullName>
    </submittedName>
</protein>
<evidence type="ECO:0000313" key="5">
    <source>
        <dbReference type="Proteomes" id="UP000050794"/>
    </source>
</evidence>
<keyword evidence="5" id="KW-1185">Reference proteome</keyword>
<feature type="region of interest" description="Disordered" evidence="1">
    <location>
        <begin position="547"/>
        <end position="575"/>
    </location>
</feature>
<dbReference type="Pfam" id="PF24946">
    <property type="entry name" value="Fn3_Dep-1_4th"/>
    <property type="match status" value="1"/>
</dbReference>
<evidence type="ECO:0000313" key="4">
    <source>
        <dbReference type="EMBL" id="VDM42301.1"/>
    </source>
</evidence>